<feature type="domain" description="PLD phosphodiesterase" evidence="10">
    <location>
        <begin position="189"/>
        <end position="216"/>
    </location>
</feature>
<keyword evidence="12" id="KW-1185">Reference proteome</keyword>
<keyword evidence="6" id="KW-0677">Repeat</keyword>
<dbReference type="PANTHER" id="PTHR18896:SF76">
    <property type="entry name" value="PHOSPHOLIPASE"/>
    <property type="match status" value="1"/>
</dbReference>
<dbReference type="EMBL" id="CP019124">
    <property type="protein sequence ID" value="APX91051.1"/>
    <property type="molecule type" value="Genomic_DNA"/>
</dbReference>
<dbReference type="SUPFAM" id="SSF56024">
    <property type="entry name" value="Phospholipase D/nuclease"/>
    <property type="match status" value="2"/>
</dbReference>
<comment type="catalytic activity">
    <reaction evidence="1">
        <text>a 1,2-diacyl-sn-glycero-3-phosphocholine + H2O = a 1,2-diacyl-sn-glycero-3-phosphate + choline + H(+)</text>
        <dbReference type="Rhea" id="RHEA:14445"/>
        <dbReference type="ChEBI" id="CHEBI:15354"/>
        <dbReference type="ChEBI" id="CHEBI:15377"/>
        <dbReference type="ChEBI" id="CHEBI:15378"/>
        <dbReference type="ChEBI" id="CHEBI:57643"/>
        <dbReference type="ChEBI" id="CHEBI:58608"/>
        <dbReference type="EC" id="3.1.4.4"/>
    </reaction>
</comment>
<dbReference type="PROSITE" id="PS50035">
    <property type="entry name" value="PLD"/>
    <property type="match status" value="2"/>
</dbReference>
<organism evidence="11 12">
    <name type="scientific">Brevirhabdus pacifica</name>
    <dbReference type="NCBI Taxonomy" id="1267768"/>
    <lineage>
        <taxon>Bacteria</taxon>
        <taxon>Pseudomonadati</taxon>
        <taxon>Pseudomonadota</taxon>
        <taxon>Alphaproteobacteria</taxon>
        <taxon>Rhodobacterales</taxon>
        <taxon>Paracoccaceae</taxon>
        <taxon>Brevirhabdus</taxon>
    </lineage>
</organism>
<evidence type="ECO:0000256" key="4">
    <source>
        <dbReference type="ARBA" id="ARBA00018392"/>
    </source>
</evidence>
<reference evidence="11 12" key="1">
    <citation type="submission" date="2017-01" db="EMBL/GenBank/DDBJ databases">
        <title>Genomic analysis of Xuhuaishuia manganoxidans DY6-4.</title>
        <authorList>
            <person name="Wang X."/>
        </authorList>
    </citation>
    <scope>NUCLEOTIDE SEQUENCE [LARGE SCALE GENOMIC DNA]</scope>
    <source>
        <strain evidence="11 12">DY6-4</strain>
    </source>
</reference>
<evidence type="ECO:0000256" key="1">
    <source>
        <dbReference type="ARBA" id="ARBA00000798"/>
    </source>
</evidence>
<proteinExistence type="predicted"/>
<keyword evidence="5" id="KW-0964">Secreted</keyword>
<evidence type="ECO:0000256" key="5">
    <source>
        <dbReference type="ARBA" id="ARBA00022525"/>
    </source>
</evidence>
<feature type="domain" description="PLD phosphodiesterase" evidence="10">
    <location>
        <begin position="410"/>
        <end position="437"/>
    </location>
</feature>
<accession>A0A1U7DM51</accession>
<sequence length="526" mass="59482">MRPGTAKPDRVQVLVTAFEAYPVLERAFLKAEDRIVAGFRIFDPMTKLHSPEALEIGETWLDLIVHTLNRGVSFDIAIADFDPLLAHEIHRDTWASLRRLTAARELAREGAGRLRVIPALHSARVGLGPRLMLWSRVTGEVTRTAKSLNDLEEALRRNMLKEMPGFSRWLLAVRDGSYRARRIPVPPLVPATHHQKVAVFDGKRTYIGGLDLDDRRYDDLNHRKPAHLTWQDVQLMVDDPELGAATEGHLHHFISETGGRSVPPPRPPLLRTLSAPRRLALPFLSPRRLVHEIADAHHEEVARAEEFIYLETQFFRERELARKLADAARRNKRLGLVLVLPAAPEEVAFENRRRADARYGEFLQARCLKKLRKAFGHRIFVGSPAQNRPVVEGENPNGENLSRDRLAEAPLIYVHTKVSVFDDRAAIVSSANLNGRSFYWDTEVGVRLTAPHEVAEVKRKVMSAWLPDDADEKFFKGSGAVQAWRVLANENLVRRPGGRQGFILPYADRPARLFGRALPGVPEEMV</sequence>
<keyword evidence="8" id="KW-0443">Lipid metabolism</keyword>
<evidence type="ECO:0000313" key="12">
    <source>
        <dbReference type="Proteomes" id="UP000187266"/>
    </source>
</evidence>
<dbReference type="InterPro" id="IPR015679">
    <property type="entry name" value="PLipase_D_fam"/>
</dbReference>
<dbReference type="Pfam" id="PF00614">
    <property type="entry name" value="PLDc"/>
    <property type="match status" value="1"/>
</dbReference>
<evidence type="ECO:0000259" key="10">
    <source>
        <dbReference type="PROSITE" id="PS50035"/>
    </source>
</evidence>
<dbReference type="AlphaFoldDB" id="A0A1U7DM51"/>
<evidence type="ECO:0000256" key="6">
    <source>
        <dbReference type="ARBA" id="ARBA00022737"/>
    </source>
</evidence>
<dbReference type="STRING" id="1267768.BV394_08120"/>
<comment type="function">
    <text evidence="2">Could be a virulence factor.</text>
</comment>
<dbReference type="Pfam" id="PF13091">
    <property type="entry name" value="PLDc_2"/>
    <property type="match status" value="1"/>
</dbReference>
<dbReference type="PANTHER" id="PTHR18896">
    <property type="entry name" value="PHOSPHOLIPASE D"/>
    <property type="match status" value="1"/>
</dbReference>
<dbReference type="SMART" id="SM00155">
    <property type="entry name" value="PLDc"/>
    <property type="match status" value="2"/>
</dbReference>
<evidence type="ECO:0000256" key="2">
    <source>
        <dbReference type="ARBA" id="ARBA00003145"/>
    </source>
</evidence>
<dbReference type="CDD" id="cd09105">
    <property type="entry name" value="PLDc_vPLD1_2_like_2"/>
    <property type="match status" value="1"/>
</dbReference>
<dbReference type="Gene3D" id="3.30.870.10">
    <property type="entry name" value="Endonuclease Chain A"/>
    <property type="match status" value="2"/>
</dbReference>
<dbReference type="InterPro" id="IPR001736">
    <property type="entry name" value="PLipase_D/transphosphatidylase"/>
</dbReference>
<dbReference type="Proteomes" id="UP000187266">
    <property type="component" value="Chromosome"/>
</dbReference>
<evidence type="ECO:0000256" key="8">
    <source>
        <dbReference type="ARBA" id="ARBA00023098"/>
    </source>
</evidence>
<keyword evidence="7" id="KW-0378">Hydrolase</keyword>
<evidence type="ECO:0000256" key="3">
    <source>
        <dbReference type="ARBA" id="ARBA00004613"/>
    </source>
</evidence>
<dbReference type="GO" id="GO:0009395">
    <property type="term" value="P:phospholipid catabolic process"/>
    <property type="evidence" value="ECO:0007669"/>
    <property type="project" value="TreeGrafter"/>
</dbReference>
<comment type="subcellular location">
    <subcellularLocation>
        <location evidence="3">Secreted</location>
    </subcellularLocation>
</comment>
<dbReference type="GO" id="GO:0005576">
    <property type="term" value="C:extracellular region"/>
    <property type="evidence" value="ECO:0007669"/>
    <property type="project" value="UniProtKB-SubCell"/>
</dbReference>
<dbReference type="GO" id="GO:0004630">
    <property type="term" value="F:phospholipase D activity"/>
    <property type="evidence" value="ECO:0007669"/>
    <property type="project" value="UniProtKB-EC"/>
</dbReference>
<evidence type="ECO:0000313" key="11">
    <source>
        <dbReference type="EMBL" id="APX91051.1"/>
    </source>
</evidence>
<evidence type="ECO:0000256" key="9">
    <source>
        <dbReference type="ARBA" id="ARBA00029594"/>
    </source>
</evidence>
<name>A0A1U7DM51_9RHOB</name>
<evidence type="ECO:0000256" key="7">
    <source>
        <dbReference type="ARBA" id="ARBA00022801"/>
    </source>
</evidence>
<gene>
    <name evidence="11" type="ORF">BV394_08120</name>
</gene>
<protein>
    <recommendedName>
        <fullName evidence="4">Phospholipase D</fullName>
    </recommendedName>
    <alternativeName>
        <fullName evidence="9">Choline phosphatase</fullName>
    </alternativeName>
</protein>
<dbReference type="InterPro" id="IPR025202">
    <property type="entry name" value="PLD-like_dom"/>
</dbReference>